<organism evidence="2 3">
    <name type="scientific">Salicibibacter kimchii</name>
    <dbReference type="NCBI Taxonomy" id="2099786"/>
    <lineage>
        <taxon>Bacteria</taxon>
        <taxon>Bacillati</taxon>
        <taxon>Bacillota</taxon>
        <taxon>Bacilli</taxon>
        <taxon>Bacillales</taxon>
        <taxon>Bacillaceae</taxon>
        <taxon>Salicibibacter</taxon>
    </lineage>
</organism>
<dbReference type="InterPro" id="IPR021729">
    <property type="entry name" value="DUF3298"/>
</dbReference>
<accession>A0A345C3Q1</accession>
<dbReference type="OrthoDB" id="5637at2"/>
<sequence>MLGVVYRPRISSITMTTRDPNCHKQLKHKKPCHFIFHTRDLQFFDTSTMLKLMFTYTKKFIPMTERDFIQLSNNKSSTYFMIRGMAMGYEGIAATQPFYVADKTLVIFFDLYDLLPYAYGIPYFPISVYSMMDLLNEDGPLGSML</sequence>
<name>A0A345C3Q1_9BACI</name>
<protein>
    <submittedName>
        <fullName evidence="2">DUF3298 domain-containing protein</fullName>
    </submittedName>
</protein>
<dbReference type="EMBL" id="CP031092">
    <property type="protein sequence ID" value="AXF57832.1"/>
    <property type="molecule type" value="Genomic_DNA"/>
</dbReference>
<evidence type="ECO:0000313" key="3">
    <source>
        <dbReference type="Proteomes" id="UP000252100"/>
    </source>
</evidence>
<dbReference type="Pfam" id="PF11738">
    <property type="entry name" value="DUF3298"/>
    <property type="match status" value="1"/>
</dbReference>
<dbReference type="Gene3D" id="3.90.640.20">
    <property type="entry name" value="Heat-shock cognate protein, ATPase"/>
    <property type="match status" value="1"/>
</dbReference>
<evidence type="ECO:0000259" key="1">
    <source>
        <dbReference type="Pfam" id="PF11738"/>
    </source>
</evidence>
<proteinExistence type="predicted"/>
<reference evidence="2 3" key="1">
    <citation type="journal article" date="2018" name="J. Microbiol.">
        <title>Salicibibacter kimchii gen. nov., sp. nov., a moderately halophilic and alkalitolerant bacterium in the family Bacillaceae, isolated from kimchi.</title>
        <authorList>
            <person name="Jang J.Y."/>
            <person name="Oh Y.J."/>
            <person name="Lim S.K."/>
            <person name="Park H.K."/>
            <person name="Lee C."/>
            <person name="Kim J.Y."/>
            <person name="Lee M.A."/>
            <person name="Choi H.J."/>
        </authorList>
    </citation>
    <scope>NUCLEOTIDE SEQUENCE [LARGE SCALE GENOMIC DNA]</scope>
    <source>
        <strain evidence="2 3">NKC1-1</strain>
    </source>
</reference>
<dbReference type="Proteomes" id="UP000252100">
    <property type="component" value="Chromosome"/>
</dbReference>
<dbReference type="KEGG" id="rue:DT065_02535"/>
<gene>
    <name evidence="2" type="ORF">DT065_02535</name>
</gene>
<dbReference type="InterPro" id="IPR037126">
    <property type="entry name" value="PdaC/RsiV-like_sf"/>
</dbReference>
<evidence type="ECO:0000313" key="2">
    <source>
        <dbReference type="EMBL" id="AXF57832.1"/>
    </source>
</evidence>
<keyword evidence="3" id="KW-1185">Reference proteome</keyword>
<feature type="domain" description="DUF3298" evidence="1">
    <location>
        <begin position="91"/>
        <end position="127"/>
    </location>
</feature>
<dbReference type="AlphaFoldDB" id="A0A345C3Q1"/>